<keyword evidence="1" id="KW-0812">Transmembrane</keyword>
<sequence>MGDYCHSSLPLFVVSTRRIAITLSAYLHMVLAMIMLACVSSIIFSQSCSFKFFYKKYMSKLFMLTVLWYTLSAVEKLAKCALKISAFGKMHPESFKLAKCTPKWFFLAMCTLECTFWSFHFFPTDGAHW</sequence>
<keyword evidence="1" id="KW-1133">Transmembrane helix</keyword>
<evidence type="ECO:0000256" key="1">
    <source>
        <dbReference type="SAM" id="Phobius"/>
    </source>
</evidence>
<gene>
    <name evidence="2" type="ORF">KSP39_PZI003843</name>
</gene>
<evidence type="ECO:0000313" key="3">
    <source>
        <dbReference type="Proteomes" id="UP001418222"/>
    </source>
</evidence>
<keyword evidence="1" id="KW-0472">Membrane</keyword>
<keyword evidence="3" id="KW-1185">Reference proteome</keyword>
<accession>A0AAP0BU31</accession>
<proteinExistence type="predicted"/>
<organism evidence="2 3">
    <name type="scientific">Platanthera zijinensis</name>
    <dbReference type="NCBI Taxonomy" id="2320716"/>
    <lineage>
        <taxon>Eukaryota</taxon>
        <taxon>Viridiplantae</taxon>
        <taxon>Streptophyta</taxon>
        <taxon>Embryophyta</taxon>
        <taxon>Tracheophyta</taxon>
        <taxon>Spermatophyta</taxon>
        <taxon>Magnoliopsida</taxon>
        <taxon>Liliopsida</taxon>
        <taxon>Asparagales</taxon>
        <taxon>Orchidaceae</taxon>
        <taxon>Orchidoideae</taxon>
        <taxon>Orchideae</taxon>
        <taxon>Orchidinae</taxon>
        <taxon>Platanthera</taxon>
    </lineage>
</organism>
<comment type="caution">
    <text evidence="2">The sequence shown here is derived from an EMBL/GenBank/DDBJ whole genome shotgun (WGS) entry which is preliminary data.</text>
</comment>
<reference evidence="2 3" key="1">
    <citation type="journal article" date="2022" name="Nat. Plants">
        <title>Genomes of leafy and leafless Platanthera orchids illuminate the evolution of mycoheterotrophy.</title>
        <authorList>
            <person name="Li M.H."/>
            <person name="Liu K.W."/>
            <person name="Li Z."/>
            <person name="Lu H.C."/>
            <person name="Ye Q.L."/>
            <person name="Zhang D."/>
            <person name="Wang J.Y."/>
            <person name="Li Y.F."/>
            <person name="Zhong Z.M."/>
            <person name="Liu X."/>
            <person name="Yu X."/>
            <person name="Liu D.K."/>
            <person name="Tu X.D."/>
            <person name="Liu B."/>
            <person name="Hao Y."/>
            <person name="Liao X.Y."/>
            <person name="Jiang Y.T."/>
            <person name="Sun W.H."/>
            <person name="Chen J."/>
            <person name="Chen Y.Q."/>
            <person name="Ai Y."/>
            <person name="Zhai J.W."/>
            <person name="Wu S.S."/>
            <person name="Zhou Z."/>
            <person name="Hsiao Y.Y."/>
            <person name="Wu W.L."/>
            <person name="Chen Y.Y."/>
            <person name="Lin Y.F."/>
            <person name="Hsu J.L."/>
            <person name="Li C.Y."/>
            <person name="Wang Z.W."/>
            <person name="Zhao X."/>
            <person name="Zhong W.Y."/>
            <person name="Ma X.K."/>
            <person name="Ma L."/>
            <person name="Huang J."/>
            <person name="Chen G.Z."/>
            <person name="Huang M.Z."/>
            <person name="Huang L."/>
            <person name="Peng D.H."/>
            <person name="Luo Y.B."/>
            <person name="Zou S.Q."/>
            <person name="Chen S.P."/>
            <person name="Lan S."/>
            <person name="Tsai W.C."/>
            <person name="Van de Peer Y."/>
            <person name="Liu Z.J."/>
        </authorList>
    </citation>
    <scope>NUCLEOTIDE SEQUENCE [LARGE SCALE GENOMIC DNA]</scope>
    <source>
        <strain evidence="2">Lor287</strain>
    </source>
</reference>
<evidence type="ECO:0000313" key="2">
    <source>
        <dbReference type="EMBL" id="KAK8951046.1"/>
    </source>
</evidence>
<dbReference type="EMBL" id="JBBWWQ010000003">
    <property type="protein sequence ID" value="KAK8951046.1"/>
    <property type="molecule type" value="Genomic_DNA"/>
</dbReference>
<dbReference type="AlphaFoldDB" id="A0AAP0BU31"/>
<protein>
    <submittedName>
        <fullName evidence="2">Uncharacterized protein</fullName>
    </submittedName>
</protein>
<feature type="transmembrane region" description="Helical" evidence="1">
    <location>
        <begin position="25"/>
        <end position="45"/>
    </location>
</feature>
<name>A0AAP0BU31_9ASPA</name>
<dbReference type="Proteomes" id="UP001418222">
    <property type="component" value="Unassembled WGS sequence"/>
</dbReference>